<reference evidence="1" key="1">
    <citation type="journal article" date="2015" name="Nature">
        <title>Complex archaea that bridge the gap between prokaryotes and eukaryotes.</title>
        <authorList>
            <person name="Spang A."/>
            <person name="Saw J.H."/>
            <person name="Jorgensen S.L."/>
            <person name="Zaremba-Niedzwiedzka K."/>
            <person name="Martijn J."/>
            <person name="Lind A.E."/>
            <person name="van Eijk R."/>
            <person name="Schleper C."/>
            <person name="Guy L."/>
            <person name="Ettema T.J."/>
        </authorList>
    </citation>
    <scope>NUCLEOTIDE SEQUENCE</scope>
</reference>
<gene>
    <name evidence="1" type="ORF">LCGC14_1733180</name>
</gene>
<protein>
    <submittedName>
        <fullName evidence="1">Uncharacterized protein</fullName>
    </submittedName>
</protein>
<dbReference type="AlphaFoldDB" id="A0A0F9K8L7"/>
<accession>A0A0F9K8L7</accession>
<dbReference type="EMBL" id="LAZR01015755">
    <property type="protein sequence ID" value="KKM07518.1"/>
    <property type="molecule type" value="Genomic_DNA"/>
</dbReference>
<comment type="caution">
    <text evidence="1">The sequence shown here is derived from an EMBL/GenBank/DDBJ whole genome shotgun (WGS) entry which is preliminary data.</text>
</comment>
<dbReference type="PROSITE" id="PS51257">
    <property type="entry name" value="PROKAR_LIPOPROTEIN"/>
    <property type="match status" value="1"/>
</dbReference>
<organism evidence="1">
    <name type="scientific">marine sediment metagenome</name>
    <dbReference type="NCBI Taxonomy" id="412755"/>
    <lineage>
        <taxon>unclassified sequences</taxon>
        <taxon>metagenomes</taxon>
        <taxon>ecological metagenomes</taxon>
    </lineage>
</organism>
<name>A0A0F9K8L7_9ZZZZ</name>
<evidence type="ECO:0000313" key="1">
    <source>
        <dbReference type="EMBL" id="KKM07518.1"/>
    </source>
</evidence>
<sequence length="160" mass="17369">MKKPITLIIFLSLLAFISCEDMFVTPTAETIARMTFTAEQTKVSTGDLITTTVSLLSVNKGRDDELFALIFHASSDDNFILTPVSAKILQPVEEKKIELIGGTVVISAFSPGTFKVGDLLTVQWQALAVGNAILTPKATWNTGIPVAEFNLKVILIEVNK</sequence>
<proteinExistence type="predicted"/>